<organism evidence="1 2">
    <name type="scientific">Rhizoctonia solani</name>
    <dbReference type="NCBI Taxonomy" id="456999"/>
    <lineage>
        <taxon>Eukaryota</taxon>
        <taxon>Fungi</taxon>
        <taxon>Dikarya</taxon>
        <taxon>Basidiomycota</taxon>
        <taxon>Agaricomycotina</taxon>
        <taxon>Agaricomycetes</taxon>
        <taxon>Cantharellales</taxon>
        <taxon>Ceratobasidiaceae</taxon>
        <taxon>Rhizoctonia</taxon>
    </lineage>
</organism>
<proteinExistence type="predicted"/>
<dbReference type="EMBL" id="CAJMWZ010001927">
    <property type="protein sequence ID" value="CAE6445005.1"/>
    <property type="molecule type" value="Genomic_DNA"/>
</dbReference>
<dbReference type="Gene3D" id="2.80.10.50">
    <property type="match status" value="1"/>
</dbReference>
<dbReference type="InterPro" id="IPR035992">
    <property type="entry name" value="Ricin_B-like_lectins"/>
</dbReference>
<reference evidence="1" key="1">
    <citation type="submission" date="2021-01" db="EMBL/GenBank/DDBJ databases">
        <authorList>
            <person name="Kaushik A."/>
        </authorList>
    </citation>
    <scope>NUCLEOTIDE SEQUENCE</scope>
    <source>
        <strain evidence="1">Type strain: AG8-Rh-89/</strain>
    </source>
</reference>
<gene>
    <name evidence="1" type="ORF">RDB_LOCUS34470</name>
</gene>
<protein>
    <submittedName>
        <fullName evidence="1">Uncharacterized protein</fullName>
    </submittedName>
</protein>
<evidence type="ECO:0000313" key="2">
    <source>
        <dbReference type="Proteomes" id="UP000663850"/>
    </source>
</evidence>
<accession>A0A8H3B0M5</accession>
<evidence type="ECO:0000313" key="1">
    <source>
        <dbReference type="EMBL" id="CAE6445005.1"/>
    </source>
</evidence>
<dbReference type="AlphaFoldDB" id="A0A8H3B0M5"/>
<comment type="caution">
    <text evidence="1">The sequence shown here is derived from an EMBL/GenBank/DDBJ whole genome shotgun (WGS) entry which is preliminary data.</text>
</comment>
<dbReference type="Proteomes" id="UP000663850">
    <property type="component" value="Unassembled WGS sequence"/>
</dbReference>
<sequence length="285" mass="31854">MPLTPGTYMIHDTDSDWVLAYYSSNSRIGTWSNSKADYEKWYVKCYPGSSRYAIQDTSYKKYIAVVTNGDNPYGVEEEDASALELEHQFQDFYLIKLAGTKRYLEHPNVKLEKNHTMVNFTDRVPLQGCSWRFERISGDIGSALRPKPNISGIISSISQPNTSSQVPGNLLTNDSHFHTDMLFNTPRTPFTRIQRIAALDWARKLGAINVPTIQSFDEYESRLEAALGSNNNARNGTPLSPFGLVVIAHTPTSVLPCTVSDIICKGAFTTLIGQICLTGVWNRSD</sequence>
<dbReference type="SUPFAM" id="SSF50370">
    <property type="entry name" value="Ricin B-like lectins"/>
    <property type="match status" value="1"/>
</dbReference>
<name>A0A8H3B0M5_9AGAM</name>